<dbReference type="eggNOG" id="COG0546">
    <property type="taxonomic scope" value="Bacteria"/>
</dbReference>
<reference evidence="1 2" key="1">
    <citation type="submission" date="2012-01" db="EMBL/GenBank/DDBJ databases">
        <title>Complete sequence of Desulfotomaculum gibsoniae DSM 7213.</title>
        <authorList>
            <consortium name="US DOE Joint Genome Institute"/>
            <person name="Lucas S."/>
            <person name="Han J."/>
            <person name="Lapidus A."/>
            <person name="Cheng J.-F."/>
            <person name="Goodwin L."/>
            <person name="Pitluck S."/>
            <person name="Peters L."/>
            <person name="Ovchinnikova G."/>
            <person name="Teshima H."/>
            <person name="Detter J.C."/>
            <person name="Han C."/>
            <person name="Tapia R."/>
            <person name="Land M."/>
            <person name="Hauser L."/>
            <person name="Kyrpides N."/>
            <person name="Ivanova N."/>
            <person name="Pagani I."/>
            <person name="Parshina S."/>
            <person name="Plugge C."/>
            <person name="Muyzer G."/>
            <person name="Kuever J."/>
            <person name="Ivanova A."/>
            <person name="Nazina T."/>
            <person name="Klenk H.-P."/>
            <person name="Brambilla E."/>
            <person name="Spring S."/>
            <person name="Stams A.F."/>
            <person name="Woyke T."/>
        </authorList>
    </citation>
    <scope>NUCLEOTIDE SEQUENCE [LARGE SCALE GENOMIC DNA]</scope>
    <source>
        <strain evidence="1 2">DSM 7213</strain>
    </source>
</reference>
<dbReference type="PANTHER" id="PTHR43434">
    <property type="entry name" value="PHOSPHOGLYCOLATE PHOSPHATASE"/>
    <property type="match status" value="1"/>
</dbReference>
<dbReference type="EMBL" id="CP003273">
    <property type="protein sequence ID" value="AGL00534.1"/>
    <property type="molecule type" value="Genomic_DNA"/>
</dbReference>
<dbReference type="SUPFAM" id="SSF56784">
    <property type="entry name" value="HAD-like"/>
    <property type="match status" value="1"/>
</dbReference>
<dbReference type="STRING" id="767817.Desgi_0994"/>
<dbReference type="OrthoDB" id="9797743at2"/>
<dbReference type="SFLD" id="SFLDG01129">
    <property type="entry name" value="C1.5:_HAD__Beta-PGM__Phosphata"/>
    <property type="match status" value="1"/>
</dbReference>
<gene>
    <name evidence="1" type="ORF">Desgi_0994</name>
</gene>
<dbReference type="Proteomes" id="UP000013520">
    <property type="component" value="Chromosome"/>
</dbReference>
<proteinExistence type="predicted"/>
<evidence type="ECO:0000313" key="1">
    <source>
        <dbReference type="EMBL" id="AGL00534.1"/>
    </source>
</evidence>
<organism evidence="1 2">
    <name type="scientific">Desulfoscipio gibsoniae DSM 7213</name>
    <dbReference type="NCBI Taxonomy" id="767817"/>
    <lineage>
        <taxon>Bacteria</taxon>
        <taxon>Bacillati</taxon>
        <taxon>Bacillota</taxon>
        <taxon>Clostridia</taxon>
        <taxon>Eubacteriales</taxon>
        <taxon>Desulfallaceae</taxon>
        <taxon>Desulfoscipio</taxon>
    </lineage>
</organism>
<dbReference type="InterPro" id="IPR006439">
    <property type="entry name" value="HAD-SF_hydro_IA"/>
</dbReference>
<dbReference type="GO" id="GO:0006281">
    <property type="term" value="P:DNA repair"/>
    <property type="evidence" value="ECO:0007669"/>
    <property type="project" value="TreeGrafter"/>
</dbReference>
<name>R4KD94_9FIRM</name>
<protein>
    <submittedName>
        <fullName evidence="1">Haloacid dehalogenase superfamily enzyme, subfamily IA</fullName>
    </submittedName>
</protein>
<dbReference type="RefSeq" id="WP_006521190.1">
    <property type="nucleotide sequence ID" value="NC_021184.1"/>
</dbReference>
<dbReference type="Pfam" id="PF13419">
    <property type="entry name" value="HAD_2"/>
    <property type="match status" value="1"/>
</dbReference>
<dbReference type="SFLD" id="SFLDS00003">
    <property type="entry name" value="Haloacid_Dehalogenase"/>
    <property type="match status" value="1"/>
</dbReference>
<keyword evidence="2" id="KW-1185">Reference proteome</keyword>
<accession>R4KD94</accession>
<dbReference type="GO" id="GO:0005829">
    <property type="term" value="C:cytosol"/>
    <property type="evidence" value="ECO:0007669"/>
    <property type="project" value="TreeGrafter"/>
</dbReference>
<dbReference type="Gene3D" id="3.40.50.1000">
    <property type="entry name" value="HAD superfamily/HAD-like"/>
    <property type="match status" value="1"/>
</dbReference>
<dbReference type="InterPro" id="IPR023214">
    <property type="entry name" value="HAD_sf"/>
</dbReference>
<evidence type="ECO:0000313" key="2">
    <source>
        <dbReference type="Proteomes" id="UP000013520"/>
    </source>
</evidence>
<dbReference type="AlphaFoldDB" id="R4KD94"/>
<dbReference type="GO" id="GO:0008967">
    <property type="term" value="F:phosphoglycolate phosphatase activity"/>
    <property type="evidence" value="ECO:0007669"/>
    <property type="project" value="TreeGrafter"/>
</dbReference>
<sequence>MIEIMKNTKVISLDFEGTLVSFQWNITEAINETITILSEKGIPKEKFSNMNYAAIYNLVQIKGKEWEFPDNYLGSLLDNLYDRYDLDAASRWSPVQGLLDTLSRLKDYRIALVSNIGKKVLEQVLPSFNLQNSFGLVVTRNDVRLLKPANEGLLKVIDWAGVKKENIIHIGDSLSDLEAARDAGIKIGLVLGGENQRETLIQKRPDIVLNQLTELPAALKSINF</sequence>
<dbReference type="NCBIfam" id="TIGR01549">
    <property type="entry name" value="HAD-SF-IA-v1"/>
    <property type="match status" value="1"/>
</dbReference>
<dbReference type="HOGENOM" id="CLU_106706_0_0_9"/>
<dbReference type="InterPro" id="IPR050155">
    <property type="entry name" value="HAD-like_hydrolase_sf"/>
</dbReference>
<dbReference type="PANTHER" id="PTHR43434:SF1">
    <property type="entry name" value="PHOSPHOGLYCOLATE PHOSPHATASE"/>
    <property type="match status" value="1"/>
</dbReference>
<dbReference type="InterPro" id="IPR041492">
    <property type="entry name" value="HAD_2"/>
</dbReference>
<dbReference type="KEGG" id="dgi:Desgi_0994"/>
<dbReference type="InterPro" id="IPR036412">
    <property type="entry name" value="HAD-like_sf"/>
</dbReference>